<reference evidence="2" key="1">
    <citation type="journal article" date="2019" name="Science">
        <title>Mutation of a bHLH transcription factor allowed almond domestication.</title>
        <authorList>
            <person name="Sanchez-Perez R."/>
            <person name="Pavan S."/>
            <person name="Mazzeo R."/>
            <person name="Moldovan C."/>
            <person name="Aiese Cigliano R."/>
            <person name="Del Cueto J."/>
            <person name="Ricciardi F."/>
            <person name="Lotti C."/>
            <person name="Ricciardi L."/>
            <person name="Dicenta F."/>
            <person name="Lopez-Marques R.L."/>
            <person name="Lindberg Moller B."/>
        </authorList>
    </citation>
    <scope>NUCLEOTIDE SEQUENCE</scope>
</reference>
<dbReference type="PANTHER" id="PTHR24559:SF444">
    <property type="entry name" value="REVERSE TRANSCRIPTASE DOMAIN-CONTAINING PROTEIN"/>
    <property type="match status" value="1"/>
</dbReference>
<proteinExistence type="predicted"/>
<dbReference type="EMBL" id="AP019300">
    <property type="protein sequence ID" value="BBH02423.1"/>
    <property type="molecule type" value="Genomic_DNA"/>
</dbReference>
<feature type="domain" description="Reverse transcriptase" evidence="1">
    <location>
        <begin position="1"/>
        <end position="114"/>
    </location>
</feature>
<dbReference type="CDD" id="cd01647">
    <property type="entry name" value="RT_LTR"/>
    <property type="match status" value="1"/>
</dbReference>
<dbReference type="InterPro" id="IPR043128">
    <property type="entry name" value="Rev_trsase/Diguanyl_cyclase"/>
</dbReference>
<accession>A0A4Y1REE3</accession>
<dbReference type="PROSITE" id="PS50878">
    <property type="entry name" value="RT_POL"/>
    <property type="match status" value="1"/>
</dbReference>
<name>A0A4Y1REE3_PRUDU</name>
<dbReference type="AlphaFoldDB" id="A0A4Y1REE3"/>
<evidence type="ECO:0000313" key="2">
    <source>
        <dbReference type="EMBL" id="BBH02423.1"/>
    </source>
</evidence>
<dbReference type="InterPro" id="IPR043502">
    <property type="entry name" value="DNA/RNA_pol_sf"/>
</dbReference>
<gene>
    <name evidence="2" type="ORF">Prudu_012972</name>
</gene>
<dbReference type="PANTHER" id="PTHR24559">
    <property type="entry name" value="TRANSPOSON TY3-I GAG-POL POLYPROTEIN"/>
    <property type="match status" value="1"/>
</dbReference>
<evidence type="ECO:0000259" key="1">
    <source>
        <dbReference type="PROSITE" id="PS50878"/>
    </source>
</evidence>
<dbReference type="SUPFAM" id="SSF56672">
    <property type="entry name" value="DNA/RNA polymerases"/>
    <property type="match status" value="1"/>
</dbReference>
<dbReference type="Gene3D" id="3.30.70.270">
    <property type="match status" value="1"/>
</dbReference>
<dbReference type="Pfam" id="PF00078">
    <property type="entry name" value="RVT_1"/>
    <property type="match status" value="1"/>
</dbReference>
<protein>
    <submittedName>
        <fullName evidence="2">Transposable element protein</fullName>
    </submittedName>
</protein>
<organism evidence="2">
    <name type="scientific">Prunus dulcis</name>
    <name type="common">Almond</name>
    <name type="synonym">Amygdalus dulcis</name>
    <dbReference type="NCBI Taxonomy" id="3755"/>
    <lineage>
        <taxon>Eukaryota</taxon>
        <taxon>Viridiplantae</taxon>
        <taxon>Streptophyta</taxon>
        <taxon>Embryophyta</taxon>
        <taxon>Tracheophyta</taxon>
        <taxon>Spermatophyta</taxon>
        <taxon>Magnoliopsida</taxon>
        <taxon>eudicotyledons</taxon>
        <taxon>Gunneridae</taxon>
        <taxon>Pentapetalae</taxon>
        <taxon>rosids</taxon>
        <taxon>fabids</taxon>
        <taxon>Rosales</taxon>
        <taxon>Rosaceae</taxon>
        <taxon>Amygdaloideae</taxon>
        <taxon>Amygdaleae</taxon>
        <taxon>Prunus</taxon>
    </lineage>
</organism>
<dbReference type="InterPro" id="IPR053134">
    <property type="entry name" value="RNA-dir_DNA_polymerase"/>
</dbReference>
<dbReference type="Gene3D" id="3.10.10.10">
    <property type="entry name" value="HIV Type 1 Reverse Transcriptase, subunit A, domain 1"/>
    <property type="match status" value="1"/>
</dbReference>
<sequence length="114" mass="13614">MRNRYPLPRIDDLFDQLKGARSFFKIDMRSGYHQLSVQEEDILKMAFKTSYGHYEFLVMPSGLTNAPIAFMDLMNRVFRPYLDHFVIVFIDDILVYSQSLKGHKKHLRKTLRRK</sequence>
<dbReference type="InterPro" id="IPR000477">
    <property type="entry name" value="RT_dom"/>
</dbReference>